<dbReference type="InterPro" id="IPR050491">
    <property type="entry name" value="AmpC-like"/>
</dbReference>
<dbReference type="InterPro" id="IPR012338">
    <property type="entry name" value="Beta-lactam/transpept-like"/>
</dbReference>
<reference evidence="3 4" key="1">
    <citation type="submission" date="2017-07" db="EMBL/GenBank/DDBJ databases">
        <title>Amycolatopsis alba DSM 44262 Genome sequencing and assembly.</title>
        <authorList>
            <person name="Kaur N."/>
            <person name="Mayilraj S."/>
        </authorList>
    </citation>
    <scope>NUCLEOTIDE SEQUENCE [LARGE SCALE GENOMIC DNA]</scope>
    <source>
        <strain evidence="3 4">DSM 44262</strain>
    </source>
</reference>
<organism evidence="3 4">
    <name type="scientific">Amycolatopsis alba DSM 44262</name>
    <dbReference type="NCBI Taxonomy" id="1125972"/>
    <lineage>
        <taxon>Bacteria</taxon>
        <taxon>Bacillati</taxon>
        <taxon>Actinomycetota</taxon>
        <taxon>Actinomycetes</taxon>
        <taxon>Pseudonocardiales</taxon>
        <taxon>Pseudonocardiaceae</taxon>
        <taxon>Amycolatopsis</taxon>
    </lineage>
</organism>
<gene>
    <name evidence="3" type="ORF">CFP75_26485</name>
</gene>
<dbReference type="PANTHER" id="PTHR46825">
    <property type="entry name" value="D-ALANYL-D-ALANINE-CARBOXYPEPTIDASE/ENDOPEPTIDASE AMPH"/>
    <property type="match status" value="1"/>
</dbReference>
<dbReference type="AlphaFoldDB" id="A0A229RJM5"/>
<feature type="region of interest" description="Disordered" evidence="1">
    <location>
        <begin position="34"/>
        <end position="55"/>
    </location>
</feature>
<dbReference type="PANTHER" id="PTHR46825:SF7">
    <property type="entry name" value="D-ALANYL-D-ALANINE CARBOXYPEPTIDASE"/>
    <property type="match status" value="1"/>
</dbReference>
<evidence type="ECO:0000256" key="1">
    <source>
        <dbReference type="SAM" id="MobiDB-lite"/>
    </source>
</evidence>
<proteinExistence type="predicted"/>
<evidence type="ECO:0000313" key="3">
    <source>
        <dbReference type="EMBL" id="OXM46857.1"/>
    </source>
</evidence>
<dbReference type="EMBL" id="NMQU01000083">
    <property type="protein sequence ID" value="OXM46857.1"/>
    <property type="molecule type" value="Genomic_DNA"/>
</dbReference>
<dbReference type="Gene3D" id="3.40.710.10">
    <property type="entry name" value="DD-peptidase/beta-lactamase superfamily"/>
    <property type="match status" value="1"/>
</dbReference>
<dbReference type="GO" id="GO:0016787">
    <property type="term" value="F:hydrolase activity"/>
    <property type="evidence" value="ECO:0007669"/>
    <property type="project" value="UniProtKB-KW"/>
</dbReference>
<accession>A0A229RJM5</accession>
<dbReference type="Pfam" id="PF00144">
    <property type="entry name" value="Beta-lactamase"/>
    <property type="match status" value="1"/>
</dbReference>
<protein>
    <submittedName>
        <fullName evidence="3">Serine hydrolase</fullName>
    </submittedName>
</protein>
<comment type="caution">
    <text evidence="3">The sequence shown here is derived from an EMBL/GenBank/DDBJ whole genome shotgun (WGS) entry which is preliminary data.</text>
</comment>
<name>A0A229RJM5_AMYAL</name>
<keyword evidence="3" id="KW-0378">Hydrolase</keyword>
<evidence type="ECO:0000259" key="2">
    <source>
        <dbReference type="Pfam" id="PF00144"/>
    </source>
</evidence>
<sequence length="354" mass="38081">MTAGVAQASPSDLQRDLDAIRDSGAVGVQARLVSPGKESVGSSGTSVRGHHVPVPTNGHFRIGSDTKTFAATVLLQLVAQGRISLDDSVEKWLPNLVQGNGNDGNLITVRNLLQHTSGIYDYPHTAEIEMQTEAGFRKHQFKRMAPEKVVELSVAHPPVFAPGSKWEYSNVNYIIAGMIIEKVTGRSWRDEVRDRIIRPLGMHDTTLPGDSPFLPWPHAEGYTLTGTGAFRSTEVSLGWGGAAAEIVSTTKDLGKFWRALLGGKLLPAAQLAEMKTTDPRGLYDGYGLGVLRHVTNCGIVTWFHDGGTPGFATGGAVTDDGRTSVIVSLSNDGKIKDQMAAKTRLVDNAICRSR</sequence>
<dbReference type="SUPFAM" id="SSF56601">
    <property type="entry name" value="beta-lactamase/transpeptidase-like"/>
    <property type="match status" value="1"/>
</dbReference>
<keyword evidence="4" id="KW-1185">Reference proteome</keyword>
<dbReference type="Proteomes" id="UP000215563">
    <property type="component" value="Unassembled WGS sequence"/>
</dbReference>
<evidence type="ECO:0000313" key="4">
    <source>
        <dbReference type="Proteomes" id="UP000215563"/>
    </source>
</evidence>
<dbReference type="InterPro" id="IPR001466">
    <property type="entry name" value="Beta-lactam-related"/>
</dbReference>
<feature type="domain" description="Beta-lactamase-related" evidence="2">
    <location>
        <begin position="22"/>
        <end position="341"/>
    </location>
</feature>